<dbReference type="AlphaFoldDB" id="A0A931H098"/>
<accession>A0A931H098</accession>
<keyword evidence="3 6" id="KW-0812">Transmembrane</keyword>
<evidence type="ECO:0000256" key="4">
    <source>
        <dbReference type="ARBA" id="ARBA00022989"/>
    </source>
</evidence>
<feature type="transmembrane region" description="Helical" evidence="6">
    <location>
        <begin position="136"/>
        <end position="159"/>
    </location>
</feature>
<feature type="transmembrane region" description="Helical" evidence="6">
    <location>
        <begin position="92"/>
        <end position="115"/>
    </location>
</feature>
<dbReference type="PANTHER" id="PTHR30213">
    <property type="entry name" value="INNER MEMBRANE PROTEIN YHJD"/>
    <property type="match status" value="1"/>
</dbReference>
<dbReference type="GO" id="GO:0005886">
    <property type="term" value="C:plasma membrane"/>
    <property type="evidence" value="ECO:0007669"/>
    <property type="project" value="UniProtKB-SubCell"/>
</dbReference>
<evidence type="ECO:0000256" key="2">
    <source>
        <dbReference type="ARBA" id="ARBA00022475"/>
    </source>
</evidence>
<evidence type="ECO:0000256" key="6">
    <source>
        <dbReference type="SAM" id="Phobius"/>
    </source>
</evidence>
<feature type="transmembrane region" description="Helical" evidence="6">
    <location>
        <begin position="31"/>
        <end position="54"/>
    </location>
</feature>
<keyword evidence="2" id="KW-1003">Cell membrane</keyword>
<dbReference type="Proteomes" id="UP000628448">
    <property type="component" value="Unassembled WGS sequence"/>
</dbReference>
<name>A0A931H098_9BACT</name>
<dbReference type="NCBIfam" id="TIGR00765">
    <property type="entry name" value="yihY_not_rbn"/>
    <property type="match status" value="1"/>
</dbReference>
<evidence type="ECO:0000256" key="3">
    <source>
        <dbReference type="ARBA" id="ARBA00022692"/>
    </source>
</evidence>
<dbReference type="PIRSF" id="PIRSF035875">
    <property type="entry name" value="RNase_BN"/>
    <property type="match status" value="1"/>
</dbReference>
<feature type="transmembrane region" description="Helical" evidence="6">
    <location>
        <begin position="179"/>
        <end position="205"/>
    </location>
</feature>
<keyword evidence="4 6" id="KW-1133">Transmembrane helix</keyword>
<dbReference type="PANTHER" id="PTHR30213:SF1">
    <property type="entry name" value="INNER MEMBRANE PROTEIN YHJD"/>
    <property type="match status" value="1"/>
</dbReference>
<proteinExistence type="predicted"/>
<evidence type="ECO:0000256" key="5">
    <source>
        <dbReference type="ARBA" id="ARBA00023136"/>
    </source>
</evidence>
<evidence type="ECO:0000313" key="8">
    <source>
        <dbReference type="Proteomes" id="UP000628448"/>
    </source>
</evidence>
<comment type="caution">
    <text evidence="7">The sequence shown here is derived from an EMBL/GenBank/DDBJ whole genome shotgun (WGS) entry which is preliminary data.</text>
</comment>
<gene>
    <name evidence="7" type="ORF">I5907_20360</name>
</gene>
<comment type="subcellular location">
    <subcellularLocation>
        <location evidence="1">Cell membrane</location>
        <topology evidence="1">Multi-pass membrane protein</topology>
    </subcellularLocation>
</comment>
<sequence>MRVSVKDIWKILKQTFKDFGDLKITRMSAALAYYTVFSIAPMLIVIITLCDIFLGRDAIEGNLYAQIQSFVGQQAALQIQELIKNATVSNDITWASLIGIIALIFAATGVFAEIQDSINLIWRLKAKPRKGWMKMLINRLLSFSMVVTLGFILLVSLVINALLSLLVERLVNLFPGAEVYIVYGVNILLQFITISFLFGIIFKVLPDAKIHWRTVRAGSFTTALLFMIGKFAIGLYLGKSNVSSSYGAAGSLVIILLWVYYSAIILYFGAAFTRVYAQYTGAHIYPNTYAVFVQQIEVESKGSLDDQQTAVKTSVKAHEITIDKEVPKE</sequence>
<evidence type="ECO:0000256" key="1">
    <source>
        <dbReference type="ARBA" id="ARBA00004651"/>
    </source>
</evidence>
<feature type="transmembrane region" description="Helical" evidence="6">
    <location>
        <begin position="217"/>
        <end position="237"/>
    </location>
</feature>
<keyword evidence="8" id="KW-1185">Reference proteome</keyword>
<dbReference type="Pfam" id="PF03631">
    <property type="entry name" value="Virul_fac_BrkB"/>
    <property type="match status" value="1"/>
</dbReference>
<organism evidence="7 8">
    <name type="scientific">Panacibacter microcysteis</name>
    <dbReference type="NCBI Taxonomy" id="2793269"/>
    <lineage>
        <taxon>Bacteria</taxon>
        <taxon>Pseudomonadati</taxon>
        <taxon>Bacteroidota</taxon>
        <taxon>Chitinophagia</taxon>
        <taxon>Chitinophagales</taxon>
        <taxon>Chitinophagaceae</taxon>
        <taxon>Panacibacter</taxon>
    </lineage>
</organism>
<reference evidence="7" key="1">
    <citation type="submission" date="2020-11" db="EMBL/GenBank/DDBJ databases">
        <title>Bacterial whole genome sequence for Panacibacter sp. DH6.</title>
        <authorList>
            <person name="Le V."/>
            <person name="Ko S."/>
            <person name="Ahn C.-Y."/>
            <person name="Oh H.-M."/>
        </authorList>
    </citation>
    <scope>NUCLEOTIDE SEQUENCE</scope>
    <source>
        <strain evidence="7">DH6</strain>
    </source>
</reference>
<evidence type="ECO:0000313" key="7">
    <source>
        <dbReference type="EMBL" id="MBG9378597.1"/>
    </source>
</evidence>
<feature type="transmembrane region" description="Helical" evidence="6">
    <location>
        <begin position="249"/>
        <end position="270"/>
    </location>
</feature>
<keyword evidence="5 6" id="KW-0472">Membrane</keyword>
<dbReference type="EMBL" id="JADWYR010000003">
    <property type="protein sequence ID" value="MBG9378597.1"/>
    <property type="molecule type" value="Genomic_DNA"/>
</dbReference>
<protein>
    <submittedName>
        <fullName evidence="7">YihY/virulence factor BrkB family protein</fullName>
    </submittedName>
</protein>
<dbReference type="InterPro" id="IPR017039">
    <property type="entry name" value="Virul_fac_BrkB"/>
</dbReference>
<dbReference type="RefSeq" id="WP_196992696.1">
    <property type="nucleotide sequence ID" value="NZ_JADWYR010000003.1"/>
</dbReference>